<accession>A0A8X6QWV7</accession>
<dbReference type="EMBL" id="BMAW01132466">
    <property type="protein sequence ID" value="GFU43665.1"/>
    <property type="molecule type" value="Genomic_DNA"/>
</dbReference>
<keyword evidence="2" id="KW-1185">Reference proteome</keyword>
<sequence length="57" mass="6093">MFSILTPLFPASAASFSSPADSSSVTPLIEETIATSSSRSRWMKLRTTVQLSSAITQ</sequence>
<dbReference type="AlphaFoldDB" id="A0A8X6QWV7"/>
<organism evidence="1 2">
    <name type="scientific">Nephila pilipes</name>
    <name type="common">Giant wood spider</name>
    <name type="synonym">Nephila maculata</name>
    <dbReference type="NCBI Taxonomy" id="299642"/>
    <lineage>
        <taxon>Eukaryota</taxon>
        <taxon>Metazoa</taxon>
        <taxon>Ecdysozoa</taxon>
        <taxon>Arthropoda</taxon>
        <taxon>Chelicerata</taxon>
        <taxon>Arachnida</taxon>
        <taxon>Araneae</taxon>
        <taxon>Araneomorphae</taxon>
        <taxon>Entelegynae</taxon>
        <taxon>Araneoidea</taxon>
        <taxon>Nephilidae</taxon>
        <taxon>Nephila</taxon>
    </lineage>
</organism>
<comment type="caution">
    <text evidence="1">The sequence shown here is derived from an EMBL/GenBank/DDBJ whole genome shotgun (WGS) entry which is preliminary data.</text>
</comment>
<dbReference type="OrthoDB" id="6423364at2759"/>
<evidence type="ECO:0000313" key="2">
    <source>
        <dbReference type="Proteomes" id="UP000887013"/>
    </source>
</evidence>
<reference evidence="1" key="1">
    <citation type="submission" date="2020-08" db="EMBL/GenBank/DDBJ databases">
        <title>Multicomponent nature underlies the extraordinary mechanical properties of spider dragline silk.</title>
        <authorList>
            <person name="Kono N."/>
            <person name="Nakamura H."/>
            <person name="Mori M."/>
            <person name="Yoshida Y."/>
            <person name="Ohtoshi R."/>
            <person name="Malay A.D."/>
            <person name="Moran D.A.P."/>
            <person name="Tomita M."/>
            <person name="Numata K."/>
            <person name="Arakawa K."/>
        </authorList>
    </citation>
    <scope>NUCLEOTIDE SEQUENCE</scope>
</reference>
<gene>
    <name evidence="1" type="ORF">NPIL_270771</name>
</gene>
<evidence type="ECO:0000313" key="1">
    <source>
        <dbReference type="EMBL" id="GFU43665.1"/>
    </source>
</evidence>
<dbReference type="Proteomes" id="UP000887013">
    <property type="component" value="Unassembled WGS sequence"/>
</dbReference>
<feature type="non-terminal residue" evidence="1">
    <location>
        <position position="57"/>
    </location>
</feature>
<protein>
    <submittedName>
        <fullName evidence="1">Uncharacterized protein</fullName>
    </submittedName>
</protein>
<proteinExistence type="predicted"/>
<name>A0A8X6QWV7_NEPPI</name>